<dbReference type="InParanoid" id="A0A1Q3C4E0"/>
<dbReference type="Pfam" id="PF14223">
    <property type="entry name" value="Retrotran_gag_2"/>
    <property type="match status" value="1"/>
</dbReference>
<protein>
    <submittedName>
        <fullName evidence="1">UBN2_3 domain-containing protein</fullName>
    </submittedName>
</protein>
<dbReference type="Proteomes" id="UP000187406">
    <property type="component" value="Unassembled WGS sequence"/>
</dbReference>
<dbReference type="PANTHER" id="PTHR47481">
    <property type="match status" value="1"/>
</dbReference>
<name>A0A1Q3C4E0_CEPFO</name>
<accession>A0A1Q3C4E0</accession>
<gene>
    <name evidence="1" type="ORF">CFOL_v3_18461</name>
</gene>
<dbReference type="OrthoDB" id="1305827at2759"/>
<dbReference type="AlphaFoldDB" id="A0A1Q3C4E0"/>
<feature type="non-terminal residue" evidence="1">
    <location>
        <position position="1"/>
    </location>
</feature>
<dbReference type="PANTHER" id="PTHR47481:SF43">
    <property type="entry name" value="RETROTRANSPOSON COPIA-LIKE N-TERMINAL DOMAIN-CONTAINING PROTEIN"/>
    <property type="match status" value="1"/>
</dbReference>
<evidence type="ECO:0000313" key="2">
    <source>
        <dbReference type="Proteomes" id="UP000187406"/>
    </source>
</evidence>
<proteinExistence type="predicted"/>
<evidence type="ECO:0000313" key="1">
    <source>
        <dbReference type="EMBL" id="GAV74981.1"/>
    </source>
</evidence>
<dbReference type="EMBL" id="BDDD01001296">
    <property type="protein sequence ID" value="GAV74981.1"/>
    <property type="molecule type" value="Genomic_DNA"/>
</dbReference>
<comment type="caution">
    <text evidence="1">The sequence shown here is derived from an EMBL/GenBank/DDBJ whole genome shotgun (WGS) entry which is preliminary data.</text>
</comment>
<reference evidence="2" key="1">
    <citation type="submission" date="2016-04" db="EMBL/GenBank/DDBJ databases">
        <title>Cephalotus genome sequencing.</title>
        <authorList>
            <person name="Fukushima K."/>
            <person name="Hasebe M."/>
            <person name="Fang X."/>
        </authorList>
    </citation>
    <scope>NUCLEOTIDE SEQUENCE [LARGE SCALE GENOMIC DNA]</scope>
    <source>
        <strain evidence="2">cv. St1</strain>
    </source>
</reference>
<sequence>SPLNHVRHFLSIKLSATNYLLWRTQLVPFLRGQKLLDYAYGTTPCPSPTITITGYDDPQPKTAASHWKDQDQLLLSLLISSFSETVIPLVVGLNTSHEVWSTLDSVFASPSNTRILNLHMQLQRAQEPEKSATSFLQRLKRHADELSAVGRPIPLVDFNIYVFKDLKSEYKDLVTTLSTHSNPTTYS</sequence>
<organism evidence="1 2">
    <name type="scientific">Cephalotus follicularis</name>
    <name type="common">Albany pitcher plant</name>
    <dbReference type="NCBI Taxonomy" id="3775"/>
    <lineage>
        <taxon>Eukaryota</taxon>
        <taxon>Viridiplantae</taxon>
        <taxon>Streptophyta</taxon>
        <taxon>Embryophyta</taxon>
        <taxon>Tracheophyta</taxon>
        <taxon>Spermatophyta</taxon>
        <taxon>Magnoliopsida</taxon>
        <taxon>eudicotyledons</taxon>
        <taxon>Gunneridae</taxon>
        <taxon>Pentapetalae</taxon>
        <taxon>rosids</taxon>
        <taxon>fabids</taxon>
        <taxon>Oxalidales</taxon>
        <taxon>Cephalotaceae</taxon>
        <taxon>Cephalotus</taxon>
    </lineage>
</organism>
<keyword evidence="2" id="KW-1185">Reference proteome</keyword>